<dbReference type="Pfam" id="PF12030">
    <property type="entry name" value="DUF3517"/>
    <property type="match status" value="1"/>
</dbReference>
<dbReference type="SUPFAM" id="SSF54001">
    <property type="entry name" value="Cysteine proteinases"/>
    <property type="match status" value="1"/>
</dbReference>
<dbReference type="FunFam" id="3.90.70.10:FF:000136">
    <property type="entry name" value="Ubiquitin C-terminal hydrolase, putative"/>
    <property type="match status" value="1"/>
</dbReference>
<dbReference type="GO" id="GO:0005829">
    <property type="term" value="C:cytosol"/>
    <property type="evidence" value="ECO:0007669"/>
    <property type="project" value="TreeGrafter"/>
</dbReference>
<feature type="region of interest" description="Disordered" evidence="1">
    <location>
        <begin position="1"/>
        <end position="149"/>
    </location>
</feature>
<dbReference type="Gene3D" id="3.90.70.10">
    <property type="entry name" value="Cysteine proteinases"/>
    <property type="match status" value="1"/>
</dbReference>
<evidence type="ECO:0000259" key="2">
    <source>
        <dbReference type="PROSITE" id="PS50235"/>
    </source>
</evidence>
<dbReference type="GO" id="GO:0004843">
    <property type="term" value="F:cysteine-type deubiquitinase activity"/>
    <property type="evidence" value="ECO:0007669"/>
    <property type="project" value="InterPro"/>
</dbReference>
<dbReference type="PANTHER" id="PTHR24006:SF827">
    <property type="entry name" value="UBIQUITIN CARBOXYL-TERMINAL HYDROLASE 34"/>
    <property type="match status" value="1"/>
</dbReference>
<proteinExistence type="predicted"/>
<feature type="compositionally biased region" description="Low complexity" evidence="1">
    <location>
        <begin position="40"/>
        <end position="49"/>
    </location>
</feature>
<dbReference type="OrthoDB" id="420187at2759"/>
<dbReference type="PROSITE" id="PS50235">
    <property type="entry name" value="USP_3"/>
    <property type="match status" value="1"/>
</dbReference>
<sequence>MDQPTGSSEAERAVSSEPSSTRPNPFTEGDDSSRKRRRTSMSGGSRSLSVETTKSDIGIPSSPNAHLTDDAITQDSVMKIDTGPSTPQTPEPQSNARVPPTEPSSSRVTINLRNTAQPGPLSPSPVSPTSQTLPDRPTKPSDGVKNSVEDLEEVDMAQAPIEITDTPPSSSSSPKSPEVEVIVVPDDQDGPFDDDEVSIIREDAASFDPTSEFPYHDVHESLSETVGKLINYLSSQAPPEEAVLDSLRSWTIQYTKYVSIVGARVAHESQMVYHTFWHMFPEVAWVLSNKKQPFLPESRHIVADFFIAYSRMAAYFVESDFLTAQAFQASLDDERRQPEFLLSRFLQPLTSFARREHNRIQNGQLHDEEMLGTEMVNAFQAGIGSIKGLTKLAQMHLSNASRYQHLMDVLSPICNVAALIIQKAIQGVHHDASPQSVETAKVRLADGHILYNLVSAALHKTIENKVTQLSNDTTQSLVTSLSEILKISLGGDHRLATERLNAHHQAHPDLPQRFTPEAISSEWRLSVFGKLITSSQMQLRVMAASTMCQDLVTCWKRYNDNEDEDCRLFLNYVAEYLLQTKLVDYVLGPTCHPEITVESGNIVGFLAVTRFYRSEQTDLLWQTITTTQDPRVSEALIRMTTGIVNLFHKEELLYLCEKLQTLAIDNFTPPVRGLCESSLRALQTKIQLAGETQSVLPLSICIRLLRESSVYVSDSVVAHPDVHHFALNKLREFMRGGIEPQVRGEIYLDCIKDIASKTPTTLGTLSCLSVALRPAVASELRVLTTDHNLTLLLVDELEHAIDQGKQTGIRKILGGDINHPRRDLIASILAYEPSTITSDLGPRLWDMLVGHGAACQDDRDDSWKILNTTPKTIHGNPFLSVCFSEYLPSLPRDCLCGGALEFVRNAVLPRVNDINDIILDDGESLAQSEVEQLWRMILDAEDAAMADKDIPLVDAAIQTLVGDIYVDSESILAYPHHRACQVHLGLVSRCLRQMEDAAKRLEAFSDGAWSGDDEPMIIVATETQTMEQERIFTRSLAVLRHFLKAHQAKAHFSAPDLRALTPGSPGVAEGESAELKFQSFDGNTQTDIMPLQVGRRNTAASLLASIREATGFDNYRIYYRGQPFAPNEVDVCRPLEELKIHDGLFLVKREHTGTAMASRIKPGASLLEIEILGHFEQLWNYLSMQDTIAAEIHSFLIKLPADVHMLAAFDSPATSYQQIFPSGQPFKSLYALYAMTEYIGTAGRRLKESESTIFDSGDAKVESYLDALARVRALVVAAISDREILEGCASEALRNRLSFNLMNVYGLTFRDPDLDGIDILPSFSAIAPADRLVEILLAAISVQDHTSLIPLIASTFSAILRSASVDNAFWTSLKALPNLEELMGVLLLDEPSEAIRANIVKLLEERVISRDQYVLLAKSNSSIPNPVNRPALDTVSFCDFLWPILHRLIPRAAKSPKQCKQVFELSLTLLRETDSEDADAVDIPTLASDCGRLLLEHDSSEVSSAAAICPSTVANDTKQLGHIGSDDAVAEGLLKLFQSCQNEGSFVEMEHSLPTNLGKKLFWKHLFPPPGQHGLSSGRSCLLSTNTRSTLCQIIFDLVRDRDREFHAMLEDLESLVPFDEFDIGSSPKSATPRANSLRGEKDPYLYELQPQFDRMSAVRAPCGYAGLRNLSNTCYLNSLFTQLFMNTDFRHFMMNARVPSQSNTHTLLRETRKLFAFMQESSRKFIDPSLLAGSIKTYEETIIDVHNQMDVDEFYNLLFDRWEGQLSTADDRKALRSFYGGQLVQQVASKECEHISERLEPFSAIQCDIKGKSTLQDSLQAYVDGEIMEGDNKYKCSSCDRHVDAVKRACLKDIPDNLIFHLKRFDFNLRTLMRSKINDHFSFPTKLDMRPYTIDHIGSPSDSGEEDIFELVGVLVHAGTAESGHYYSYIRERPTAASSEAWFEFNDDVVSPWDPAKMEESTFGGTDGSLDAGITYDKTYSAYMLFYQRSSVLRAEQEKLQSLSLKTPLKVDVPAEVADHINGENAILLRRHCLYDHSHSQFVLRMFQNAKMRNNGNCSKMHIIEQRAMCMLLGHLDQVVSRTKDLPFFELFRDEIEHAIRDCAKCAVDFFDYFQERHEAFRQLVQRNPDSGVRYSVGSLFITALRQIKTYKPEVWGLSQGDMAEDPIMIQVVQLFDTLWTNFHANIRSWPEVFQTILAFAQMGPSETAVLMSEDWLFRVLRIIFADTNMDLPNNYARMLANIIRRINNTRSTSYEMIIQLIDHFMDSLEDVLDVHTIVESHEMRLEIYMEHQAPKMSWTPDEVNVFAHEWSKGTGSTFVKKLIDLDQEPTYTASIIKRIMHLNHDMDHRVFLAIKNMITGQVVQYSMAPYIKAAVLFSEESRNSNCVQALFRHIAFQCRTLQNADGKAFLDFFTRAYFSLQNGREEVRAARYPLYMEQVPSWAPSLLGYYIAEVRQGAEEFLTEWFANHEAVEDGNEKAASALNSVVRRLAMNCLIYLREHFVQRRTQVAKQSTEPLLAIITLCEPFFTAGVGLNGMSLVPYEDFQELYRSVIDPLRRMTVEELEDEGSDWENSCGSSEQLESLADISMQAVGNLPESDLQ</sequence>
<dbReference type="InterPro" id="IPR001394">
    <property type="entry name" value="Peptidase_C19_UCH"/>
</dbReference>
<comment type="caution">
    <text evidence="3">The sequence shown here is derived from an EMBL/GenBank/DDBJ whole genome shotgun (WGS) entry which is preliminary data.</text>
</comment>
<feature type="domain" description="USP" evidence="2">
    <location>
        <begin position="1666"/>
        <end position="1991"/>
    </location>
</feature>
<dbReference type="InterPro" id="IPR050164">
    <property type="entry name" value="Peptidase_C19"/>
</dbReference>
<evidence type="ECO:0000313" key="3">
    <source>
        <dbReference type="EMBL" id="TKW51219.1"/>
    </source>
</evidence>
<dbReference type="PANTHER" id="PTHR24006">
    <property type="entry name" value="UBIQUITIN CARBOXYL-TERMINAL HYDROLASE"/>
    <property type="match status" value="1"/>
</dbReference>
<name>A0A4U6X8F0_9PEZI</name>
<accession>A0A4U6X8F0</accession>
<dbReference type="STRING" id="1306861.A0A4U6X8F0"/>
<feature type="compositionally biased region" description="Polar residues" evidence="1">
    <location>
        <begin position="61"/>
        <end position="76"/>
    </location>
</feature>
<keyword evidence="3" id="KW-0378">Hydrolase</keyword>
<dbReference type="PROSITE" id="PS00973">
    <property type="entry name" value="USP_2"/>
    <property type="match status" value="1"/>
</dbReference>
<gene>
    <name evidence="3" type="primary">Usp34</name>
    <name evidence="3" type="ORF">CTA1_12822</name>
</gene>
<dbReference type="InterPro" id="IPR038765">
    <property type="entry name" value="Papain-like_cys_pep_sf"/>
</dbReference>
<protein>
    <submittedName>
        <fullName evidence="3">Ubiquitin carboxyl-terminal hydrolase 34</fullName>
    </submittedName>
</protein>
<dbReference type="CDD" id="cd02659">
    <property type="entry name" value="peptidase_C19C"/>
    <property type="match status" value="1"/>
</dbReference>
<dbReference type="InterPro" id="IPR028889">
    <property type="entry name" value="USP"/>
</dbReference>
<dbReference type="Pfam" id="PF00443">
    <property type="entry name" value="UCH"/>
    <property type="match status" value="1"/>
</dbReference>
<dbReference type="InterPro" id="IPR021905">
    <property type="entry name" value="DUF3517"/>
</dbReference>
<feature type="compositionally biased region" description="Polar residues" evidence="1">
    <location>
        <begin position="103"/>
        <end position="117"/>
    </location>
</feature>
<feature type="compositionally biased region" description="Polar residues" evidence="1">
    <location>
        <begin position="83"/>
        <end position="96"/>
    </location>
</feature>
<evidence type="ECO:0000256" key="1">
    <source>
        <dbReference type="SAM" id="MobiDB-lite"/>
    </source>
</evidence>
<evidence type="ECO:0000313" key="4">
    <source>
        <dbReference type="Proteomes" id="UP000310108"/>
    </source>
</evidence>
<dbReference type="GO" id="GO:0016579">
    <property type="term" value="P:protein deubiquitination"/>
    <property type="evidence" value="ECO:0007669"/>
    <property type="project" value="InterPro"/>
</dbReference>
<reference evidence="3 4" key="1">
    <citation type="journal article" date="2019" name="PLoS ONE">
        <title>Comparative genome analysis indicates high evolutionary potential of pathogenicity genes in Colletotrichum tanaceti.</title>
        <authorList>
            <person name="Lelwala R.V."/>
            <person name="Korhonen P.K."/>
            <person name="Young N.D."/>
            <person name="Scott J.B."/>
            <person name="Ades P.A."/>
            <person name="Gasser R.B."/>
            <person name="Taylor P.W.J."/>
        </authorList>
    </citation>
    <scope>NUCLEOTIDE SEQUENCE [LARGE SCALE GENOMIC DNA]</scope>
    <source>
        <strain evidence="3">BRIP57314</strain>
    </source>
</reference>
<dbReference type="Proteomes" id="UP000310108">
    <property type="component" value="Unassembled WGS sequence"/>
</dbReference>
<dbReference type="EMBL" id="PJEX01000326">
    <property type="protein sequence ID" value="TKW51219.1"/>
    <property type="molecule type" value="Genomic_DNA"/>
</dbReference>
<dbReference type="InterPro" id="IPR018200">
    <property type="entry name" value="USP_CS"/>
</dbReference>
<keyword evidence="4" id="KW-1185">Reference proteome</keyword>
<dbReference type="GO" id="GO:0005634">
    <property type="term" value="C:nucleus"/>
    <property type="evidence" value="ECO:0007669"/>
    <property type="project" value="TreeGrafter"/>
</dbReference>
<organism evidence="3 4">
    <name type="scientific">Colletotrichum tanaceti</name>
    <dbReference type="NCBI Taxonomy" id="1306861"/>
    <lineage>
        <taxon>Eukaryota</taxon>
        <taxon>Fungi</taxon>
        <taxon>Dikarya</taxon>
        <taxon>Ascomycota</taxon>
        <taxon>Pezizomycotina</taxon>
        <taxon>Sordariomycetes</taxon>
        <taxon>Hypocreomycetidae</taxon>
        <taxon>Glomerellales</taxon>
        <taxon>Glomerellaceae</taxon>
        <taxon>Colletotrichum</taxon>
        <taxon>Colletotrichum destructivum species complex</taxon>
    </lineage>
</organism>